<sequence length="76" mass="9217">MQQQNDFYYESLFERYTELRKDLHRCTKKLDVAHSEDIALYQEVCMLLAQQINNLRSTCYEVYSKEDCQENLDKVK</sequence>
<name>A0ABY4HIN3_9BACI</name>
<evidence type="ECO:0000313" key="1">
    <source>
        <dbReference type="EMBL" id="UOR14193.1"/>
    </source>
</evidence>
<organism evidence="1 2">
    <name type="scientific">Halobacillus amylolyticus</name>
    <dbReference type="NCBI Taxonomy" id="2932259"/>
    <lineage>
        <taxon>Bacteria</taxon>
        <taxon>Bacillati</taxon>
        <taxon>Bacillota</taxon>
        <taxon>Bacilli</taxon>
        <taxon>Bacillales</taxon>
        <taxon>Bacillaceae</taxon>
        <taxon>Halobacillus</taxon>
    </lineage>
</organism>
<gene>
    <name evidence="1" type="ORF">MUO15_21155</name>
</gene>
<dbReference type="EMBL" id="CP095076">
    <property type="protein sequence ID" value="UOR14193.1"/>
    <property type="molecule type" value="Genomic_DNA"/>
</dbReference>
<evidence type="ECO:0000313" key="2">
    <source>
        <dbReference type="Proteomes" id="UP000830326"/>
    </source>
</evidence>
<reference evidence="1" key="1">
    <citation type="submission" date="2022-04" db="EMBL/GenBank/DDBJ databases">
        <title>Halobacillus sp. isolated from saltern.</title>
        <authorList>
            <person name="Won M."/>
            <person name="Lee C.-M."/>
            <person name="Woen H.-Y."/>
            <person name="Kwon S.-W."/>
        </authorList>
    </citation>
    <scope>NUCLEOTIDE SEQUENCE</scope>
    <source>
        <strain evidence="1">SSHM10-5</strain>
        <plasmid evidence="1">unnamed1</plasmid>
    </source>
</reference>
<dbReference type="Proteomes" id="UP000830326">
    <property type="component" value="Plasmid unnamed1"/>
</dbReference>
<dbReference type="RefSeq" id="WP_245036351.1">
    <property type="nucleotide sequence ID" value="NZ_CP095076.1"/>
</dbReference>
<keyword evidence="2" id="KW-1185">Reference proteome</keyword>
<geneLocation type="plasmid" evidence="1 2">
    <name>unnamed1</name>
</geneLocation>
<proteinExistence type="predicted"/>
<accession>A0ABY4HIN3</accession>
<keyword evidence="1" id="KW-0614">Plasmid</keyword>
<protein>
    <submittedName>
        <fullName evidence="1">Uncharacterized protein</fullName>
    </submittedName>
</protein>